<dbReference type="HOGENOM" id="CLU_2507830_0_0_9"/>
<sequence>MSNLDTPSLPRPASILLHLLQIGPQLLVFGLERTDEFNRLFCSFFSAYRGKIAKDTKAYCVYIQLLNLHTAHSGSAPPLRNSAVL</sequence>
<dbReference type="AlphaFoldDB" id="G9YLP2"/>
<proteinExistence type="predicted"/>
<accession>G9YLP2</accession>
<evidence type="ECO:0000313" key="2">
    <source>
        <dbReference type="Proteomes" id="UP000004459"/>
    </source>
</evidence>
<name>G9YLP2_FLAPL</name>
<gene>
    <name evidence="1" type="ORF">HMPREF0372_00408</name>
</gene>
<organism evidence="1 2">
    <name type="scientific">Flavonifractor plautii ATCC 29863</name>
    <dbReference type="NCBI Taxonomy" id="411475"/>
    <lineage>
        <taxon>Bacteria</taxon>
        <taxon>Bacillati</taxon>
        <taxon>Bacillota</taxon>
        <taxon>Clostridia</taxon>
        <taxon>Eubacteriales</taxon>
        <taxon>Oscillospiraceae</taxon>
        <taxon>Flavonifractor</taxon>
    </lineage>
</organism>
<dbReference type="EMBL" id="AGCK01000029">
    <property type="protein sequence ID" value="EHM54705.1"/>
    <property type="molecule type" value="Genomic_DNA"/>
</dbReference>
<evidence type="ECO:0000313" key="1">
    <source>
        <dbReference type="EMBL" id="EHM54705.1"/>
    </source>
</evidence>
<comment type="caution">
    <text evidence="1">The sequence shown here is derived from an EMBL/GenBank/DDBJ whole genome shotgun (WGS) entry which is preliminary data.</text>
</comment>
<protein>
    <submittedName>
        <fullName evidence="1">Uncharacterized protein</fullName>
    </submittedName>
</protein>
<dbReference type="Proteomes" id="UP000004459">
    <property type="component" value="Unassembled WGS sequence"/>
</dbReference>
<reference evidence="1 2" key="1">
    <citation type="submission" date="2011-08" db="EMBL/GenBank/DDBJ databases">
        <authorList>
            <person name="Weinstock G."/>
            <person name="Sodergren E."/>
            <person name="Clifton S."/>
            <person name="Fulton L."/>
            <person name="Fulton B."/>
            <person name="Courtney L."/>
            <person name="Fronick C."/>
            <person name="Harrison M."/>
            <person name="Strong C."/>
            <person name="Farmer C."/>
            <person name="Delahaunty K."/>
            <person name="Markovic C."/>
            <person name="Hall O."/>
            <person name="Minx P."/>
            <person name="Tomlinson C."/>
            <person name="Mitreva M."/>
            <person name="Hou S."/>
            <person name="Chen J."/>
            <person name="Wollam A."/>
            <person name="Pepin K.H."/>
            <person name="Johnson M."/>
            <person name="Bhonagiri V."/>
            <person name="Zhang X."/>
            <person name="Suruliraj S."/>
            <person name="Warren W."/>
            <person name="Chinwalla A."/>
            <person name="Mardis E.R."/>
            <person name="Wilson R.K."/>
        </authorList>
    </citation>
    <scope>NUCLEOTIDE SEQUENCE [LARGE SCALE GENOMIC DNA]</scope>
    <source>
        <strain evidence="1 2">ATCC 29863</strain>
    </source>
</reference>